<evidence type="ECO:0008006" key="3">
    <source>
        <dbReference type="Google" id="ProtNLM"/>
    </source>
</evidence>
<evidence type="ECO:0000313" key="2">
    <source>
        <dbReference type="Proteomes" id="UP000192277"/>
    </source>
</evidence>
<gene>
    <name evidence="1" type="ORF">A4D02_07430</name>
</gene>
<proteinExistence type="predicted"/>
<comment type="caution">
    <text evidence="1">The sequence shown here is derived from an EMBL/GenBank/DDBJ whole genome shotgun (WGS) entry which is preliminary data.</text>
</comment>
<organism evidence="1 2">
    <name type="scientific">Niastella koreensis</name>
    <dbReference type="NCBI Taxonomy" id="354356"/>
    <lineage>
        <taxon>Bacteria</taxon>
        <taxon>Pseudomonadati</taxon>
        <taxon>Bacteroidota</taxon>
        <taxon>Chitinophagia</taxon>
        <taxon>Chitinophagales</taxon>
        <taxon>Chitinophagaceae</taxon>
        <taxon>Niastella</taxon>
    </lineage>
</organism>
<reference evidence="1 2" key="1">
    <citation type="submission" date="2016-04" db="EMBL/GenBank/DDBJ databases">
        <authorList>
            <person name="Chen L."/>
            <person name="Zhuang W."/>
            <person name="Wang G."/>
        </authorList>
    </citation>
    <scope>NUCLEOTIDE SEQUENCE [LARGE SCALE GENOMIC DNA]</scope>
    <source>
        <strain evidence="2">GR20</strain>
    </source>
</reference>
<name>A0ABX3NWB1_9BACT</name>
<dbReference type="EMBL" id="LWBO01000012">
    <property type="protein sequence ID" value="OQP48533.1"/>
    <property type="molecule type" value="Genomic_DNA"/>
</dbReference>
<keyword evidence="2" id="KW-1185">Reference proteome</keyword>
<dbReference type="Proteomes" id="UP000192277">
    <property type="component" value="Unassembled WGS sequence"/>
</dbReference>
<protein>
    <recommendedName>
        <fullName evidence="3">Secretion system C-terminal sorting domain-containing protein</fullName>
    </recommendedName>
</protein>
<accession>A0ABX3NWB1</accession>
<sequence>MQFSYAMISHQNQTINMFAKIRSNTFIDALTLELMAPIQSSLKAILRDERGYECSRLETNIPQGDKTVTWKGLNDLPYGVYTLELFQGGDEMIMRLVKRI</sequence>
<evidence type="ECO:0000313" key="1">
    <source>
        <dbReference type="EMBL" id="OQP48533.1"/>
    </source>
</evidence>